<evidence type="ECO:0000256" key="1">
    <source>
        <dbReference type="ARBA" id="ARBA00005044"/>
    </source>
</evidence>
<keyword evidence="13" id="KW-1185">Reference proteome</keyword>
<comment type="similarity">
    <text evidence="2 11">Belongs to the chorismate synthase family.</text>
</comment>
<reference evidence="12 13" key="2">
    <citation type="submission" date="2009-02" db="EMBL/GenBank/DDBJ databases">
        <title>Draft genome sequence of Blautia hydrogenotrophica DSM 10507 (Ruminococcus hydrogenotrophicus DSM 10507).</title>
        <authorList>
            <person name="Sudarsanam P."/>
            <person name="Ley R."/>
            <person name="Guruge J."/>
            <person name="Turnbaugh P.J."/>
            <person name="Mahowald M."/>
            <person name="Liep D."/>
            <person name="Gordon J."/>
        </authorList>
    </citation>
    <scope>NUCLEOTIDE SEQUENCE [LARGE SCALE GENOMIC DNA]</scope>
    <source>
        <strain evidence="13">DSM 10507 / JCM 14656 / S5a33</strain>
    </source>
</reference>
<dbReference type="PIRSF" id="PIRSF001456">
    <property type="entry name" value="Chorismate_synth"/>
    <property type="match status" value="1"/>
</dbReference>
<dbReference type="GO" id="GO:0009423">
    <property type="term" value="P:chorismate biosynthetic process"/>
    <property type="evidence" value="ECO:0007669"/>
    <property type="project" value="UniProtKB-UniRule"/>
</dbReference>
<dbReference type="NCBIfam" id="NF003793">
    <property type="entry name" value="PRK05382.1"/>
    <property type="match status" value="1"/>
</dbReference>
<dbReference type="HOGENOM" id="CLU_034547_0_0_9"/>
<keyword evidence="4 11" id="KW-0028">Amino-acid biosynthesis</keyword>
<dbReference type="Pfam" id="PF01264">
    <property type="entry name" value="Chorismate_synt"/>
    <property type="match status" value="1"/>
</dbReference>
<dbReference type="GeneID" id="86820915"/>
<keyword evidence="10 11" id="KW-0456">Lyase</keyword>
<evidence type="ECO:0000256" key="9">
    <source>
        <dbReference type="ARBA" id="ARBA00023141"/>
    </source>
</evidence>
<comment type="function">
    <text evidence="11">Catalyzes the anti-1,4-elimination of the C-3 phosphate and the C-6 proR hydrogen from 5-enolpyruvylshikimate-3-phosphate (EPSP) to yield chorismate, which is the branch point compound that serves as the starting substrate for the three terminal pathways of aromatic amino acid biosynthesis. This reaction introduces a second double bond into the aromatic ring system.</text>
</comment>
<dbReference type="RefSeq" id="WP_005949203.1">
    <property type="nucleotide sequence ID" value="NZ_CP136423.1"/>
</dbReference>
<dbReference type="CDD" id="cd07304">
    <property type="entry name" value="Chorismate_synthase"/>
    <property type="match status" value="1"/>
</dbReference>
<evidence type="ECO:0000256" key="2">
    <source>
        <dbReference type="ARBA" id="ARBA00008014"/>
    </source>
</evidence>
<dbReference type="PATRIC" id="fig|476272.21.peg.1549"/>
<comment type="catalytic activity">
    <reaction evidence="11">
        <text>5-O-(1-carboxyvinyl)-3-phosphoshikimate = chorismate + phosphate</text>
        <dbReference type="Rhea" id="RHEA:21020"/>
        <dbReference type="ChEBI" id="CHEBI:29748"/>
        <dbReference type="ChEBI" id="CHEBI:43474"/>
        <dbReference type="ChEBI" id="CHEBI:57701"/>
        <dbReference type="EC" id="4.2.3.5"/>
    </reaction>
</comment>
<dbReference type="EMBL" id="ACBZ01000111">
    <property type="protein sequence ID" value="EEG48999.1"/>
    <property type="molecule type" value="Genomic_DNA"/>
</dbReference>
<comment type="caution">
    <text evidence="11">Lacks conserved residue(s) required for the propagation of feature annotation.</text>
</comment>
<dbReference type="EC" id="4.2.3.5" evidence="3 11"/>
<comment type="pathway">
    <text evidence="1 11">Metabolic intermediate biosynthesis; chorismate biosynthesis; chorismate from D-erythrose 4-phosphate and phosphoenolpyruvate: step 7/7.</text>
</comment>
<dbReference type="GO" id="GO:0010181">
    <property type="term" value="F:FMN binding"/>
    <property type="evidence" value="ECO:0007669"/>
    <property type="project" value="TreeGrafter"/>
</dbReference>
<dbReference type="SUPFAM" id="SSF103263">
    <property type="entry name" value="Chorismate synthase, AroC"/>
    <property type="match status" value="1"/>
</dbReference>
<evidence type="ECO:0000313" key="13">
    <source>
        <dbReference type="Proteomes" id="UP000003100"/>
    </source>
</evidence>
<evidence type="ECO:0000313" key="12">
    <source>
        <dbReference type="EMBL" id="EEG48999.1"/>
    </source>
</evidence>
<comment type="caution">
    <text evidence="12">The sequence shown here is derived from an EMBL/GenBank/DDBJ whole genome shotgun (WGS) entry which is preliminary data.</text>
</comment>
<dbReference type="InterPro" id="IPR035904">
    <property type="entry name" value="Chorismate_synth_AroC_sf"/>
</dbReference>
<dbReference type="InterPro" id="IPR000453">
    <property type="entry name" value="Chorismate_synth"/>
</dbReference>
<keyword evidence="9 11" id="KW-0057">Aromatic amino acid biosynthesis</keyword>
<evidence type="ECO:0000256" key="11">
    <source>
        <dbReference type="HAMAP-Rule" id="MF_00300"/>
    </source>
</evidence>
<evidence type="ECO:0000256" key="3">
    <source>
        <dbReference type="ARBA" id="ARBA00013036"/>
    </source>
</evidence>
<feature type="binding site" evidence="11">
    <location>
        <begin position="125"/>
        <end position="127"/>
    </location>
    <ligand>
        <name>FMN</name>
        <dbReference type="ChEBI" id="CHEBI:58210"/>
    </ligand>
</feature>
<gene>
    <name evidence="11" type="primary">aroC</name>
    <name evidence="12" type="ORF">RUMHYD_02119</name>
</gene>
<dbReference type="PANTHER" id="PTHR21085:SF0">
    <property type="entry name" value="CHORISMATE SYNTHASE"/>
    <property type="match status" value="1"/>
</dbReference>
<sequence length="358" mass="38199">MSSIVGENIKVSVFGQSHSKAIGVVIDGLPAGLTIDMEELKAFMKRRAPGGKAYATARKEADVPEFLSGLVENTTCGAPLCAVIHNKDTRSSDYENLKNIPRPGHADYPAQIKFQGFQDVAGGGHFSGRLTAPLCVAGNICMQALRERGIQVAAHIYRIAHVQDRPANLTDLTQAELLKVREKEFPVLEDEKGEKMRQAIAQAKDELDSVGGIIECVITGVPAGVGSPMFAGVENRLAAAAFGVPAVKGIEFGNGFGCANLRGSQNNDSYEIQEGRVVTKTNHSGGVLGGISTGMPIVFRVAIKPTSSIAQEQDSIRMREMENAKLVVKGRHDPCIVPRAVPCVEAVAALTIYDMLCC</sequence>
<comment type="cofactor">
    <cofactor evidence="11">
        <name>FMNH2</name>
        <dbReference type="ChEBI" id="CHEBI:57618"/>
    </cofactor>
    <text evidence="11">Reduced FMN (FMNH(2)).</text>
</comment>
<proteinExistence type="inferred from homology"/>
<name>C0CMN4_BLAHS</name>
<dbReference type="NCBIfam" id="TIGR00033">
    <property type="entry name" value="aroC"/>
    <property type="match status" value="1"/>
</dbReference>
<evidence type="ECO:0000256" key="6">
    <source>
        <dbReference type="ARBA" id="ARBA00022643"/>
    </source>
</evidence>
<feature type="binding site" evidence="11">
    <location>
        <position position="331"/>
    </location>
    <ligand>
        <name>FMN</name>
        <dbReference type="ChEBI" id="CHEBI:58210"/>
    </ligand>
</feature>
<reference evidence="12 13" key="1">
    <citation type="submission" date="2009-01" db="EMBL/GenBank/DDBJ databases">
        <authorList>
            <person name="Fulton L."/>
            <person name="Clifton S."/>
            <person name="Fulton B."/>
            <person name="Xu J."/>
            <person name="Minx P."/>
            <person name="Pepin K.H."/>
            <person name="Johnson M."/>
            <person name="Bhonagiri V."/>
            <person name="Nash W.E."/>
            <person name="Mardis E.R."/>
            <person name="Wilson R.K."/>
        </authorList>
    </citation>
    <scope>NUCLEOTIDE SEQUENCE [LARGE SCALE GENOMIC DNA]</scope>
    <source>
        <strain evidence="13">DSM 10507 / JCM 14656 / S5a33</strain>
    </source>
</reference>
<dbReference type="eggNOG" id="COG0082">
    <property type="taxonomic scope" value="Bacteria"/>
</dbReference>
<evidence type="ECO:0000256" key="4">
    <source>
        <dbReference type="ARBA" id="ARBA00022605"/>
    </source>
</evidence>
<dbReference type="HAMAP" id="MF_00300">
    <property type="entry name" value="Chorismate_synth"/>
    <property type="match status" value="1"/>
</dbReference>
<keyword evidence="8 11" id="KW-0521">NADP</keyword>
<accession>C0CMN4</accession>
<dbReference type="AlphaFoldDB" id="C0CMN4"/>
<dbReference type="Gene3D" id="3.60.150.10">
    <property type="entry name" value="Chorismate synthase AroC"/>
    <property type="match status" value="1"/>
</dbReference>
<dbReference type="Proteomes" id="UP000003100">
    <property type="component" value="Unassembled WGS sequence"/>
</dbReference>
<dbReference type="GO" id="GO:0005829">
    <property type="term" value="C:cytosol"/>
    <property type="evidence" value="ECO:0007669"/>
    <property type="project" value="TreeGrafter"/>
</dbReference>
<dbReference type="GO" id="GO:0004107">
    <property type="term" value="F:chorismate synthase activity"/>
    <property type="evidence" value="ECO:0007669"/>
    <property type="project" value="UniProtKB-UniRule"/>
</dbReference>
<dbReference type="GO" id="GO:0008652">
    <property type="term" value="P:amino acid biosynthetic process"/>
    <property type="evidence" value="ECO:0007669"/>
    <property type="project" value="UniProtKB-KW"/>
</dbReference>
<dbReference type="GO" id="GO:0009073">
    <property type="term" value="P:aromatic amino acid family biosynthetic process"/>
    <property type="evidence" value="ECO:0007669"/>
    <property type="project" value="UniProtKB-KW"/>
</dbReference>
<evidence type="ECO:0000256" key="5">
    <source>
        <dbReference type="ARBA" id="ARBA00022630"/>
    </source>
</evidence>
<feature type="binding site" evidence="11">
    <location>
        <begin position="304"/>
        <end position="308"/>
    </location>
    <ligand>
        <name>FMN</name>
        <dbReference type="ChEBI" id="CHEBI:58210"/>
    </ligand>
</feature>
<protein>
    <recommendedName>
        <fullName evidence="3 11">Chorismate synthase</fullName>
        <shortName evidence="11">CS</shortName>
        <ecNumber evidence="3 11">4.2.3.5</ecNumber>
    </recommendedName>
    <alternativeName>
        <fullName evidence="11">5-enolpyruvylshikimate-3-phosphate phospholyase</fullName>
    </alternativeName>
</protein>
<keyword evidence="5 11" id="KW-0285">Flavoprotein</keyword>
<feature type="binding site" evidence="11">
    <location>
        <position position="289"/>
    </location>
    <ligand>
        <name>FMN</name>
        <dbReference type="ChEBI" id="CHEBI:58210"/>
    </ligand>
</feature>
<dbReference type="PANTHER" id="PTHR21085">
    <property type="entry name" value="CHORISMATE SYNTHASE"/>
    <property type="match status" value="1"/>
</dbReference>
<organism evidence="12 13">
    <name type="scientific">Blautia hydrogenotrophica (strain DSM 10507 / JCM 14656 / S5a33)</name>
    <name type="common">Ruminococcus hydrogenotrophicus</name>
    <dbReference type="NCBI Taxonomy" id="476272"/>
    <lineage>
        <taxon>Bacteria</taxon>
        <taxon>Bacillati</taxon>
        <taxon>Bacillota</taxon>
        <taxon>Clostridia</taxon>
        <taxon>Lachnospirales</taxon>
        <taxon>Lachnospiraceae</taxon>
        <taxon>Blautia</taxon>
    </lineage>
</organism>
<feature type="binding site" evidence="11">
    <location>
        <position position="47"/>
    </location>
    <ligand>
        <name>NADP(+)</name>
        <dbReference type="ChEBI" id="CHEBI:58349"/>
    </ligand>
</feature>
<keyword evidence="6 11" id="KW-0288">FMN</keyword>
<evidence type="ECO:0000256" key="8">
    <source>
        <dbReference type="ARBA" id="ARBA00022857"/>
    </source>
</evidence>
<comment type="subunit">
    <text evidence="11">Homotetramer.</text>
</comment>
<evidence type="ECO:0000256" key="7">
    <source>
        <dbReference type="ARBA" id="ARBA00022827"/>
    </source>
</evidence>
<keyword evidence="7 11" id="KW-0274">FAD</keyword>
<evidence type="ECO:0000256" key="10">
    <source>
        <dbReference type="ARBA" id="ARBA00023239"/>
    </source>
</evidence>
<dbReference type="UniPathway" id="UPA00053">
    <property type="reaction ID" value="UER00090"/>
</dbReference>